<keyword evidence="1" id="KW-0547">Nucleotide-binding</keyword>
<proteinExistence type="predicted"/>
<dbReference type="AlphaFoldDB" id="A0A1M7UVE9"/>
<dbReference type="NCBIfam" id="TIGR01613">
    <property type="entry name" value="primase_Cterm"/>
    <property type="match status" value="1"/>
</dbReference>
<dbReference type="Proteomes" id="UP000184096">
    <property type="component" value="Chromosome I"/>
</dbReference>
<evidence type="ECO:0000259" key="4">
    <source>
        <dbReference type="PROSITE" id="PS51206"/>
    </source>
</evidence>
<protein>
    <submittedName>
        <fullName evidence="5">Phage/plasmid primase, P4 family, C-terminal domain-containing protein</fullName>
    </submittedName>
</protein>
<dbReference type="RefSeq" id="WP_072824944.1">
    <property type="nucleotide sequence ID" value="NZ_LT670849.1"/>
</dbReference>
<dbReference type="PANTHER" id="PTHR35372:SF2">
    <property type="entry name" value="SF3 HELICASE DOMAIN-CONTAINING PROTEIN"/>
    <property type="match status" value="1"/>
</dbReference>
<evidence type="ECO:0000256" key="1">
    <source>
        <dbReference type="ARBA" id="ARBA00022741"/>
    </source>
</evidence>
<keyword evidence="6" id="KW-1185">Reference proteome</keyword>
<dbReference type="EMBL" id="LT670849">
    <property type="protein sequence ID" value="SHN86934.1"/>
    <property type="molecule type" value="Genomic_DNA"/>
</dbReference>
<accession>A0A1M7UVE9</accession>
<evidence type="ECO:0000313" key="5">
    <source>
        <dbReference type="EMBL" id="SHN86934.1"/>
    </source>
</evidence>
<dbReference type="PANTHER" id="PTHR35372">
    <property type="entry name" value="ATP BINDING PROTEIN-RELATED"/>
    <property type="match status" value="1"/>
</dbReference>
<keyword evidence="2" id="KW-0378">Hydrolase</keyword>
<sequence length="255" mass="28813">MWLFLNTIVKVFGEYATVADMATFIDSKNDRHPTELAKLRGSRLVVAQETQQGRSWDEAKIKAITGGDKQTARFMRQDFFDFYPTFKLFIAGNHKPRLQNVDEAMRRRLLLVPFTVQIPPVERDPKLTDKLRAEWPAILRWAIDGCLEWQRIGLAPPAMVTDATDEYFDSEDSFGQWLEDKCDSDPGNGHKWDRISDLFADWSAYAVAGGDKAGSTKAFNSLMASRGFTACRKGSPHQERCFAGVRLKLDVGPAS</sequence>
<dbReference type="InterPro" id="IPR014015">
    <property type="entry name" value="Helicase_SF3_DNA-vir"/>
</dbReference>
<dbReference type="InterPro" id="IPR051620">
    <property type="entry name" value="ORF904-like_C"/>
</dbReference>
<feature type="domain" description="SF3 helicase" evidence="4">
    <location>
        <begin position="1"/>
        <end position="127"/>
    </location>
</feature>
<dbReference type="GO" id="GO:0005524">
    <property type="term" value="F:ATP binding"/>
    <property type="evidence" value="ECO:0007669"/>
    <property type="project" value="UniProtKB-KW"/>
</dbReference>
<dbReference type="InterPro" id="IPR006500">
    <property type="entry name" value="Helicase_put_C_phage/plasmid"/>
</dbReference>
<dbReference type="InterPro" id="IPR027417">
    <property type="entry name" value="P-loop_NTPase"/>
</dbReference>
<name>A0A1M7UVE9_9BRAD</name>
<dbReference type="OrthoDB" id="9763644at2"/>
<keyword evidence="3" id="KW-0067">ATP-binding</keyword>
<dbReference type="GO" id="GO:0016787">
    <property type="term" value="F:hydrolase activity"/>
    <property type="evidence" value="ECO:0007669"/>
    <property type="project" value="UniProtKB-KW"/>
</dbReference>
<evidence type="ECO:0000256" key="2">
    <source>
        <dbReference type="ARBA" id="ARBA00022801"/>
    </source>
</evidence>
<dbReference type="PROSITE" id="PS51206">
    <property type="entry name" value="SF3_HELICASE_1"/>
    <property type="match status" value="1"/>
</dbReference>
<gene>
    <name evidence="5" type="ORF">SAMN05444170_6925</name>
</gene>
<dbReference type="Gene3D" id="3.40.50.300">
    <property type="entry name" value="P-loop containing nucleotide triphosphate hydrolases"/>
    <property type="match status" value="1"/>
</dbReference>
<evidence type="ECO:0000313" key="6">
    <source>
        <dbReference type="Proteomes" id="UP000184096"/>
    </source>
</evidence>
<dbReference type="InterPro" id="IPR045455">
    <property type="entry name" value="NrS-1_pol-like_helicase"/>
</dbReference>
<evidence type="ECO:0000256" key="3">
    <source>
        <dbReference type="ARBA" id="ARBA00022840"/>
    </source>
</evidence>
<organism evidence="5 6">
    <name type="scientific">Bradyrhizobium erythrophlei</name>
    <dbReference type="NCBI Taxonomy" id="1437360"/>
    <lineage>
        <taxon>Bacteria</taxon>
        <taxon>Pseudomonadati</taxon>
        <taxon>Pseudomonadota</taxon>
        <taxon>Alphaproteobacteria</taxon>
        <taxon>Hyphomicrobiales</taxon>
        <taxon>Nitrobacteraceae</taxon>
        <taxon>Bradyrhizobium</taxon>
    </lineage>
</organism>
<dbReference type="Pfam" id="PF19263">
    <property type="entry name" value="DUF5906"/>
    <property type="match status" value="1"/>
</dbReference>
<reference evidence="6" key="1">
    <citation type="submission" date="2016-11" db="EMBL/GenBank/DDBJ databases">
        <authorList>
            <person name="Varghese N."/>
            <person name="Submissions S."/>
        </authorList>
    </citation>
    <scope>NUCLEOTIDE SEQUENCE [LARGE SCALE GENOMIC DNA]</scope>
    <source>
        <strain evidence="6">GAS401</strain>
    </source>
</reference>